<proteinExistence type="inferred from homology"/>
<dbReference type="RefSeq" id="XP_003042162.1">
    <property type="nucleotide sequence ID" value="XM_003042116.1"/>
</dbReference>
<dbReference type="GeneID" id="9669343"/>
<dbReference type="Proteomes" id="UP000005206">
    <property type="component" value="Chromosome 6"/>
</dbReference>
<dbReference type="SUPFAM" id="SSF51735">
    <property type="entry name" value="NAD(P)-binding Rossmann-fold domains"/>
    <property type="match status" value="1"/>
</dbReference>
<dbReference type="GO" id="GO:0016616">
    <property type="term" value="F:oxidoreductase activity, acting on the CH-OH group of donors, NAD or NADP as acceptor"/>
    <property type="evidence" value="ECO:0007669"/>
    <property type="project" value="TreeGrafter"/>
</dbReference>
<sequence>MAKKQVHAVPKDFCKNMEHFDVYPEIDPLDGLKGSFKGKTVVVAGGSGGIGKAIAEAFCLAGAASLCIVSRSKEKCEKAKADILATCKLHGLEPEIVAAHGFDVGSTEDVDRFWTKFRDHPLKVDVVVNNMIRVDEGAFEKIGDTNPKAWWDLWETVVKGSYLMSRGAIRNRDGDLKGLTIINTTSDQSNQGSAATSVYQGTKSALNRLTEALDWDHGPDGLRAFALHPGSILTESTAKHFPDLEIPGNVRLPGGFCVWLATSDEANSFKGRYVDGSKGLKTLAAIAKKNAGNPDWHKMRLVDYEV</sequence>
<keyword evidence="4" id="KW-1185">Reference proteome</keyword>
<comment type="similarity">
    <text evidence="1">Belongs to the short-chain dehydrogenases/reductases (SDR) family.</text>
</comment>
<dbReference type="PANTHER" id="PTHR42760">
    <property type="entry name" value="SHORT-CHAIN DEHYDROGENASES/REDUCTASES FAMILY MEMBER"/>
    <property type="match status" value="1"/>
</dbReference>
<dbReference type="AlphaFoldDB" id="C7ZHP1"/>
<protein>
    <submittedName>
        <fullName evidence="3">Uncharacterized protein</fullName>
    </submittedName>
</protein>
<keyword evidence="2" id="KW-0560">Oxidoreductase</keyword>
<dbReference type="PANTHER" id="PTHR42760:SF37">
    <property type="entry name" value="CLAVALDEHYDE DEHYDROGENASE"/>
    <property type="match status" value="1"/>
</dbReference>
<dbReference type="CDD" id="cd05233">
    <property type="entry name" value="SDR_c"/>
    <property type="match status" value="1"/>
</dbReference>
<dbReference type="eggNOG" id="KOG0725">
    <property type="taxonomic scope" value="Eukaryota"/>
</dbReference>
<dbReference type="Gene3D" id="3.40.50.720">
    <property type="entry name" value="NAD(P)-binding Rossmann-like Domain"/>
    <property type="match status" value="1"/>
</dbReference>
<evidence type="ECO:0000256" key="2">
    <source>
        <dbReference type="ARBA" id="ARBA00023002"/>
    </source>
</evidence>
<dbReference type="Pfam" id="PF00106">
    <property type="entry name" value="adh_short"/>
    <property type="match status" value="1"/>
</dbReference>
<dbReference type="OMA" id="MNTFTEY"/>
<evidence type="ECO:0000313" key="3">
    <source>
        <dbReference type="EMBL" id="EEU36449.1"/>
    </source>
</evidence>
<accession>C7ZHP1</accession>
<evidence type="ECO:0000256" key="1">
    <source>
        <dbReference type="ARBA" id="ARBA00006484"/>
    </source>
</evidence>
<dbReference type="PRINTS" id="PR00081">
    <property type="entry name" value="GDHRDH"/>
</dbReference>
<organism evidence="3 4">
    <name type="scientific">Fusarium vanettenii (strain ATCC MYA-4622 / CBS 123669 / FGSC 9596 / NRRL 45880 / 77-13-4)</name>
    <name type="common">Fusarium solani subsp. pisi</name>
    <dbReference type="NCBI Taxonomy" id="660122"/>
    <lineage>
        <taxon>Eukaryota</taxon>
        <taxon>Fungi</taxon>
        <taxon>Dikarya</taxon>
        <taxon>Ascomycota</taxon>
        <taxon>Pezizomycotina</taxon>
        <taxon>Sordariomycetes</taxon>
        <taxon>Hypocreomycetidae</taxon>
        <taxon>Hypocreales</taxon>
        <taxon>Nectriaceae</taxon>
        <taxon>Fusarium</taxon>
        <taxon>Fusarium solani species complex</taxon>
        <taxon>Fusarium vanettenii</taxon>
    </lineage>
</organism>
<dbReference type="InterPro" id="IPR036291">
    <property type="entry name" value="NAD(P)-bd_dom_sf"/>
</dbReference>
<gene>
    <name evidence="3" type="ORF">NECHADRAFT_81207</name>
</gene>
<dbReference type="InParanoid" id="C7ZHP1"/>
<name>C7ZHP1_FUSV7</name>
<evidence type="ECO:0000313" key="4">
    <source>
        <dbReference type="Proteomes" id="UP000005206"/>
    </source>
</evidence>
<dbReference type="OrthoDB" id="1933717at2759"/>
<dbReference type="HOGENOM" id="CLU_010194_8_0_1"/>
<dbReference type="KEGG" id="nhe:NECHADRAFT_81207"/>
<dbReference type="InterPro" id="IPR002347">
    <property type="entry name" value="SDR_fam"/>
</dbReference>
<reference evidence="3 4" key="1">
    <citation type="journal article" date="2009" name="PLoS Genet.">
        <title>The genome of Nectria haematococca: contribution of supernumerary chromosomes to gene expansion.</title>
        <authorList>
            <person name="Coleman J.J."/>
            <person name="Rounsley S.D."/>
            <person name="Rodriguez-Carres M."/>
            <person name="Kuo A."/>
            <person name="Wasmann C.C."/>
            <person name="Grimwood J."/>
            <person name="Schmutz J."/>
            <person name="Taga M."/>
            <person name="White G.J."/>
            <person name="Zhou S."/>
            <person name="Schwartz D.C."/>
            <person name="Freitag M."/>
            <person name="Ma L.J."/>
            <person name="Danchin E.G."/>
            <person name="Henrissat B."/>
            <person name="Coutinho P.M."/>
            <person name="Nelson D.R."/>
            <person name="Straney D."/>
            <person name="Napoli C.A."/>
            <person name="Barker B.M."/>
            <person name="Gribskov M."/>
            <person name="Rep M."/>
            <person name="Kroken S."/>
            <person name="Molnar I."/>
            <person name="Rensing C."/>
            <person name="Kennell J.C."/>
            <person name="Zamora J."/>
            <person name="Farman M.L."/>
            <person name="Selker E.U."/>
            <person name="Salamov A."/>
            <person name="Shapiro H."/>
            <person name="Pangilinan J."/>
            <person name="Lindquist E."/>
            <person name="Lamers C."/>
            <person name="Grigoriev I.V."/>
            <person name="Geiser D.M."/>
            <person name="Covert S.F."/>
            <person name="Temporini E."/>
            <person name="Vanetten H.D."/>
        </authorList>
    </citation>
    <scope>NUCLEOTIDE SEQUENCE [LARGE SCALE GENOMIC DNA]</scope>
    <source>
        <strain evidence="4">ATCC MYA-4622 / CBS 123669 / FGSC 9596 / NRRL 45880 / 77-13-4</strain>
    </source>
</reference>
<dbReference type="VEuPathDB" id="FungiDB:NECHADRAFT_81207"/>
<dbReference type="EMBL" id="GG698928">
    <property type="protein sequence ID" value="EEU36449.1"/>
    <property type="molecule type" value="Genomic_DNA"/>
</dbReference>